<evidence type="ECO:0000256" key="4">
    <source>
        <dbReference type="ARBA" id="ARBA00023235"/>
    </source>
</evidence>
<dbReference type="InterPro" id="IPR001608">
    <property type="entry name" value="Ala_racemase_N"/>
</dbReference>
<protein>
    <recommendedName>
        <fullName evidence="5">Alanine racemase</fullName>
        <ecNumber evidence="5">5.1.1.1</ecNumber>
    </recommendedName>
</protein>
<sequence length="382" mass="41393">MSTASRLPLRCWAEIDLAVLERNLRLIRASLPAHMRYVAVVKADAYGHGLHQTAARLMHAGADLFAVANLAEAASLRELGPGWPILLLSALLPDEARHVLDYDVAVTISSAEEVDRLDAVARAASRELNVHLKIDTGMGRLGVWHERAPALYQKIIASTNLRLAGVFTHFSSPDDDPVFTAEQRRRFLAALQACEGINLSSLFIHADNSAGLETIEVAGPFNAVRIGLLQFGILPHNGALLSQVHAEPVFSFRTRVGLVKQLPAGSTVSYGRTHTLSRDTTVAILTAGYGDGVPRALSNRGQVLVRGHHCPILGRVTMDQTIIDVTDVPGVVAGDEAVLVGHQQGAQIDLTEFSRWADTIPWETLCSVTKRVPRLYKTSLGL</sequence>
<dbReference type="GO" id="GO:0030170">
    <property type="term" value="F:pyridoxal phosphate binding"/>
    <property type="evidence" value="ECO:0007669"/>
    <property type="project" value="UniProtKB-UniRule"/>
</dbReference>
<dbReference type="PANTHER" id="PTHR30511">
    <property type="entry name" value="ALANINE RACEMASE"/>
    <property type="match status" value="1"/>
</dbReference>
<evidence type="ECO:0000256" key="6">
    <source>
        <dbReference type="PIRSR" id="PIRSR600821-50"/>
    </source>
</evidence>
<dbReference type="OrthoDB" id="9813814at2"/>
<dbReference type="GO" id="GO:0030632">
    <property type="term" value="P:D-alanine biosynthetic process"/>
    <property type="evidence" value="ECO:0007669"/>
    <property type="project" value="UniProtKB-UniRule"/>
</dbReference>
<gene>
    <name evidence="9" type="primary">alr</name>
    <name evidence="9" type="ORF">FPL22_05215</name>
</gene>
<dbReference type="PRINTS" id="PR00992">
    <property type="entry name" value="ALARACEMASE"/>
</dbReference>
<comment type="similarity">
    <text evidence="5">Belongs to the alanine racemase family.</text>
</comment>
<evidence type="ECO:0000313" key="10">
    <source>
        <dbReference type="Proteomes" id="UP000315648"/>
    </source>
</evidence>
<feature type="domain" description="Alanine racemase C-terminal" evidence="8">
    <location>
        <begin position="249"/>
        <end position="377"/>
    </location>
</feature>
<dbReference type="NCBIfam" id="TIGR00492">
    <property type="entry name" value="alr"/>
    <property type="match status" value="1"/>
</dbReference>
<dbReference type="SUPFAM" id="SSF50621">
    <property type="entry name" value="Alanine racemase C-terminal domain-like"/>
    <property type="match status" value="1"/>
</dbReference>
<feature type="active site" description="Proton acceptor; specific for L-alanine" evidence="5">
    <location>
        <position position="270"/>
    </location>
</feature>
<dbReference type="SMART" id="SM01005">
    <property type="entry name" value="Ala_racemase_C"/>
    <property type="match status" value="1"/>
</dbReference>
<feature type="binding site" evidence="5 7">
    <location>
        <position position="318"/>
    </location>
    <ligand>
        <name>substrate</name>
    </ligand>
</feature>
<dbReference type="EMBL" id="VMBG01000001">
    <property type="protein sequence ID" value="TSJ78707.1"/>
    <property type="molecule type" value="Genomic_DNA"/>
</dbReference>
<dbReference type="Pfam" id="PF00842">
    <property type="entry name" value="Ala_racemase_C"/>
    <property type="match status" value="1"/>
</dbReference>
<feature type="active site" description="Proton acceptor; specific for D-alanine" evidence="5">
    <location>
        <position position="42"/>
    </location>
</feature>
<comment type="cofactor">
    <cofactor evidence="2 5 6">
        <name>pyridoxal 5'-phosphate</name>
        <dbReference type="ChEBI" id="CHEBI:597326"/>
    </cofactor>
</comment>
<feature type="binding site" evidence="5 7">
    <location>
        <position position="140"/>
    </location>
    <ligand>
        <name>substrate</name>
    </ligand>
</feature>
<organism evidence="9 10">
    <name type="scientific">Rariglobus hedericola</name>
    <dbReference type="NCBI Taxonomy" id="2597822"/>
    <lineage>
        <taxon>Bacteria</taxon>
        <taxon>Pseudomonadati</taxon>
        <taxon>Verrucomicrobiota</taxon>
        <taxon>Opitutia</taxon>
        <taxon>Opitutales</taxon>
        <taxon>Opitutaceae</taxon>
        <taxon>Rariglobus</taxon>
    </lineage>
</organism>
<dbReference type="Gene3D" id="3.20.20.10">
    <property type="entry name" value="Alanine racemase"/>
    <property type="match status" value="1"/>
</dbReference>
<evidence type="ECO:0000256" key="3">
    <source>
        <dbReference type="ARBA" id="ARBA00022898"/>
    </source>
</evidence>
<name>A0A556QPZ4_9BACT</name>
<dbReference type="AlphaFoldDB" id="A0A556QPZ4"/>
<dbReference type="InterPro" id="IPR000821">
    <property type="entry name" value="Ala_racemase"/>
</dbReference>
<dbReference type="GO" id="GO:0005829">
    <property type="term" value="C:cytosol"/>
    <property type="evidence" value="ECO:0007669"/>
    <property type="project" value="TreeGrafter"/>
</dbReference>
<feature type="modified residue" description="N6-(pyridoxal phosphate)lysine" evidence="5 6">
    <location>
        <position position="42"/>
    </location>
</feature>
<dbReference type="InterPro" id="IPR020622">
    <property type="entry name" value="Ala_racemase_pyridoxalP-BS"/>
</dbReference>
<evidence type="ECO:0000259" key="8">
    <source>
        <dbReference type="SMART" id="SM01005"/>
    </source>
</evidence>
<dbReference type="FunFam" id="3.20.20.10:FF:000002">
    <property type="entry name" value="Alanine racemase"/>
    <property type="match status" value="1"/>
</dbReference>
<evidence type="ECO:0000256" key="2">
    <source>
        <dbReference type="ARBA" id="ARBA00001933"/>
    </source>
</evidence>
<comment type="caution">
    <text evidence="9">The sequence shown here is derived from an EMBL/GenBank/DDBJ whole genome shotgun (WGS) entry which is preliminary data.</text>
</comment>
<dbReference type="EC" id="5.1.1.1" evidence="5"/>
<dbReference type="UniPathway" id="UPA00042">
    <property type="reaction ID" value="UER00497"/>
</dbReference>
<dbReference type="InterPro" id="IPR011079">
    <property type="entry name" value="Ala_racemase_C"/>
</dbReference>
<dbReference type="Proteomes" id="UP000315648">
    <property type="component" value="Unassembled WGS sequence"/>
</dbReference>
<dbReference type="HAMAP" id="MF_01201">
    <property type="entry name" value="Ala_racemase"/>
    <property type="match status" value="1"/>
</dbReference>
<keyword evidence="10" id="KW-1185">Reference proteome</keyword>
<dbReference type="CDD" id="cd00430">
    <property type="entry name" value="PLPDE_III_AR"/>
    <property type="match status" value="1"/>
</dbReference>
<dbReference type="SUPFAM" id="SSF51419">
    <property type="entry name" value="PLP-binding barrel"/>
    <property type="match status" value="1"/>
</dbReference>
<dbReference type="RefSeq" id="WP_144229048.1">
    <property type="nucleotide sequence ID" value="NZ_CBCRVV010000002.1"/>
</dbReference>
<comment type="pathway">
    <text evidence="5">Amino-acid biosynthesis; D-alanine biosynthesis; D-alanine from L-alanine: step 1/1.</text>
</comment>
<evidence type="ECO:0000256" key="7">
    <source>
        <dbReference type="PIRSR" id="PIRSR600821-52"/>
    </source>
</evidence>
<keyword evidence="4 5" id="KW-0413">Isomerase</keyword>
<dbReference type="GO" id="GO:0008784">
    <property type="term" value="F:alanine racemase activity"/>
    <property type="evidence" value="ECO:0007669"/>
    <property type="project" value="UniProtKB-UniRule"/>
</dbReference>
<comment type="catalytic activity">
    <reaction evidence="1 5">
        <text>L-alanine = D-alanine</text>
        <dbReference type="Rhea" id="RHEA:20249"/>
        <dbReference type="ChEBI" id="CHEBI:57416"/>
        <dbReference type="ChEBI" id="CHEBI:57972"/>
        <dbReference type="EC" id="5.1.1.1"/>
    </reaction>
</comment>
<dbReference type="PROSITE" id="PS00395">
    <property type="entry name" value="ALANINE_RACEMASE"/>
    <property type="match status" value="1"/>
</dbReference>
<dbReference type="InterPro" id="IPR009006">
    <property type="entry name" value="Ala_racemase/Decarboxylase_C"/>
</dbReference>
<dbReference type="Gene3D" id="2.40.37.10">
    <property type="entry name" value="Lyase, Ornithine Decarboxylase, Chain A, domain 1"/>
    <property type="match status" value="1"/>
</dbReference>
<keyword evidence="3 5" id="KW-0663">Pyridoxal phosphate</keyword>
<comment type="function">
    <text evidence="5">Catalyzes the interconversion of L-alanine and D-alanine. May also act on other amino acids.</text>
</comment>
<evidence type="ECO:0000313" key="9">
    <source>
        <dbReference type="EMBL" id="TSJ78707.1"/>
    </source>
</evidence>
<dbReference type="Pfam" id="PF01168">
    <property type="entry name" value="Ala_racemase_N"/>
    <property type="match status" value="1"/>
</dbReference>
<evidence type="ECO:0000256" key="5">
    <source>
        <dbReference type="HAMAP-Rule" id="MF_01201"/>
    </source>
</evidence>
<proteinExistence type="inferred from homology"/>
<reference evidence="9 10" key="1">
    <citation type="submission" date="2019-07" db="EMBL/GenBank/DDBJ databases">
        <title>Description of 53C-WASEF.</title>
        <authorList>
            <person name="Pitt A."/>
            <person name="Hahn M.W."/>
        </authorList>
    </citation>
    <scope>NUCLEOTIDE SEQUENCE [LARGE SCALE GENOMIC DNA]</scope>
    <source>
        <strain evidence="9 10">53C-WASEF</strain>
    </source>
</reference>
<dbReference type="PANTHER" id="PTHR30511:SF0">
    <property type="entry name" value="ALANINE RACEMASE, CATABOLIC-RELATED"/>
    <property type="match status" value="1"/>
</dbReference>
<accession>A0A556QPZ4</accession>
<dbReference type="InterPro" id="IPR029066">
    <property type="entry name" value="PLP-binding_barrel"/>
</dbReference>
<evidence type="ECO:0000256" key="1">
    <source>
        <dbReference type="ARBA" id="ARBA00000316"/>
    </source>
</evidence>